<dbReference type="Proteomes" id="UP000077271">
    <property type="component" value="Unassembled WGS sequence"/>
</dbReference>
<evidence type="ECO:0008006" key="3">
    <source>
        <dbReference type="Google" id="ProtNLM"/>
    </source>
</evidence>
<reference evidence="1 2" key="1">
    <citation type="submission" date="2016-01" db="EMBL/GenBank/DDBJ databases">
        <title>Investigation of taxonomic status of Bacillus aminovorans.</title>
        <authorList>
            <person name="Verma A."/>
            <person name="Pal Y."/>
            <person name="Krishnamurthi S."/>
        </authorList>
    </citation>
    <scope>NUCLEOTIDE SEQUENCE [LARGE SCALE GENOMIC DNA]</scope>
    <source>
        <strain evidence="1 2">DSM 4337</strain>
    </source>
</reference>
<dbReference type="SUPFAM" id="SSF140663">
    <property type="entry name" value="TTHA0068-like"/>
    <property type="match status" value="1"/>
</dbReference>
<protein>
    <recommendedName>
        <fullName evidence="3">DUF309 domain-containing protein</fullName>
    </recommendedName>
</protein>
<dbReference type="Gene3D" id="1.10.3450.10">
    <property type="entry name" value="TTHA0068-like"/>
    <property type="match status" value="1"/>
</dbReference>
<dbReference type="PANTHER" id="PTHR34796">
    <property type="entry name" value="EXPRESSED PROTEIN"/>
    <property type="match status" value="1"/>
</dbReference>
<dbReference type="Pfam" id="PF03745">
    <property type="entry name" value="DUF309"/>
    <property type="match status" value="1"/>
</dbReference>
<sequence>MYTYPVPYLAFLAHFHIDRDYFECHELLEEHWKETDGARDSVWVGLIQSAVYLYHYRRGNVNGAKRMAEKAIDCFSKRQHELTRLGIDADRFTAVIQKSLNRLQNGMPFSPLPIPIIDELLTNELDQFTQTFQPELNEQFLSEKHKLRDRSDVIQARKLAIQLKKAGKAPL</sequence>
<organism evidence="1 2">
    <name type="scientific">Domibacillus aminovorans</name>
    <dbReference type="NCBI Taxonomy" id="29332"/>
    <lineage>
        <taxon>Bacteria</taxon>
        <taxon>Bacillati</taxon>
        <taxon>Bacillota</taxon>
        <taxon>Bacilli</taxon>
        <taxon>Bacillales</taxon>
        <taxon>Bacillaceae</taxon>
        <taxon>Domibacillus</taxon>
    </lineage>
</organism>
<dbReference type="AlphaFoldDB" id="A0A177KSL0"/>
<dbReference type="InterPro" id="IPR023203">
    <property type="entry name" value="TTHA0068_sf"/>
</dbReference>
<accession>A0A177KSL0</accession>
<evidence type="ECO:0000313" key="1">
    <source>
        <dbReference type="EMBL" id="OAH55935.1"/>
    </source>
</evidence>
<dbReference type="InterPro" id="IPR005500">
    <property type="entry name" value="DUF309"/>
</dbReference>
<dbReference type="PANTHER" id="PTHR34796:SF1">
    <property type="entry name" value="EXPRESSED PROTEIN"/>
    <property type="match status" value="1"/>
</dbReference>
<proteinExistence type="predicted"/>
<evidence type="ECO:0000313" key="2">
    <source>
        <dbReference type="Proteomes" id="UP000077271"/>
    </source>
</evidence>
<gene>
    <name evidence="1" type="ORF">AWH48_04460</name>
</gene>
<name>A0A177KSL0_9BACI</name>
<comment type="caution">
    <text evidence="1">The sequence shown here is derived from an EMBL/GenBank/DDBJ whole genome shotgun (WGS) entry which is preliminary data.</text>
</comment>
<dbReference type="EMBL" id="LQWZ01000023">
    <property type="protein sequence ID" value="OAH55935.1"/>
    <property type="molecule type" value="Genomic_DNA"/>
</dbReference>